<dbReference type="EMBL" id="VFJE01000053">
    <property type="protein sequence ID" value="TPD69984.1"/>
    <property type="molecule type" value="Genomic_DNA"/>
</dbReference>
<evidence type="ECO:0000313" key="3">
    <source>
        <dbReference type="EMBL" id="TPD69984.1"/>
    </source>
</evidence>
<accession>A0A501QCB3</accession>
<dbReference type="InterPro" id="IPR038765">
    <property type="entry name" value="Papain-like_cys_pep_sf"/>
</dbReference>
<dbReference type="InterPro" id="IPR011990">
    <property type="entry name" value="TPR-like_helical_dom_sf"/>
</dbReference>
<name>A0A501QCB3_9FLAO</name>
<proteinExistence type="predicted"/>
<dbReference type="Proteomes" id="UP000319175">
    <property type="component" value="Unassembled WGS sequence"/>
</dbReference>
<dbReference type="Gene3D" id="1.25.40.10">
    <property type="entry name" value="Tetratricopeptide repeat domain"/>
    <property type="match status" value="1"/>
</dbReference>
<dbReference type="SUPFAM" id="SSF81901">
    <property type="entry name" value="HCP-like"/>
    <property type="match status" value="1"/>
</dbReference>
<gene>
    <name evidence="3" type="ORF">FJA49_08770</name>
</gene>
<dbReference type="OrthoDB" id="5166556at2"/>
<sequence length="411" mass="47767">MKLLTTLFLAVFLAFSSFAQTNSPTWNTFLSDLQKAQVEYTAHYSEKKYQQAATVLSTVATTLDNLKLTEKEKQEFQPTIKDVYANVYYNLACLQSLLNEKKQAITSFEKAITWGYKDYQNALNDTDLTNIRKEKKFITAFGQLKQYDKLFLLQQSGNYVSENKGSSLPAFNYQAANDHNLTEVKRYFNLDSIAGKGDEVSRIINIMLFVTKSIKYDGTNWALCEFDAIDFYNYHKATGKGINCRHKAMTLNEMYLAMGFKSRYVTCMPKDDTDTDCHVINSVYSETLKKWLWMDPSHGAYVMDENNTLLSIEEVRERLRNNQSLKLNTETKVTKIWYLDNYMAKNLYWIQCTNKSQFNTESRYRQADSDLQYISLIPTGFDKESNKYLKNNAITHDPAYFWQLPEAKKLQ</sequence>
<comment type="caution">
    <text evidence="3">The sequence shown here is derived from an EMBL/GenBank/DDBJ whole genome shotgun (WGS) entry which is preliminary data.</text>
</comment>
<keyword evidence="4" id="KW-1185">Reference proteome</keyword>
<organism evidence="3 4">
    <name type="scientific">Flavobacterium microcysteis</name>
    <dbReference type="NCBI Taxonomy" id="2596891"/>
    <lineage>
        <taxon>Bacteria</taxon>
        <taxon>Pseudomonadati</taxon>
        <taxon>Bacteroidota</taxon>
        <taxon>Flavobacteriia</taxon>
        <taxon>Flavobacteriales</taxon>
        <taxon>Flavobacteriaceae</taxon>
        <taxon>Flavobacterium</taxon>
    </lineage>
</organism>
<dbReference type="Gene3D" id="3.10.620.30">
    <property type="match status" value="1"/>
</dbReference>
<feature type="chain" id="PRO_5021354534" evidence="1">
    <location>
        <begin position="20"/>
        <end position="411"/>
    </location>
</feature>
<reference evidence="3 4" key="2">
    <citation type="submission" date="2019-06" db="EMBL/GenBank/DDBJ databases">
        <authorList>
            <person name="Seo Y."/>
        </authorList>
    </citation>
    <scope>NUCLEOTIDE SEQUENCE [LARGE SCALE GENOMIC DNA]</scope>
    <source>
        <strain evidence="3 4">MaA-Y11</strain>
    </source>
</reference>
<feature type="signal peptide" evidence="1">
    <location>
        <begin position="1"/>
        <end position="19"/>
    </location>
</feature>
<dbReference type="SUPFAM" id="SSF54001">
    <property type="entry name" value="Cysteine proteinases"/>
    <property type="match status" value="1"/>
</dbReference>
<reference evidence="3 4" key="1">
    <citation type="submission" date="2019-06" db="EMBL/GenBank/DDBJ databases">
        <title>Flavobacterium sp. MaA-Y11 from geoumgang.</title>
        <authorList>
            <person name="Jeong S."/>
        </authorList>
    </citation>
    <scope>NUCLEOTIDE SEQUENCE [LARGE SCALE GENOMIC DNA]</scope>
    <source>
        <strain evidence="3 4">MaA-Y11</strain>
    </source>
</reference>
<dbReference type="RefSeq" id="WP_140000590.1">
    <property type="nucleotide sequence ID" value="NZ_VFJE01000053.1"/>
</dbReference>
<evidence type="ECO:0000259" key="2">
    <source>
        <dbReference type="Pfam" id="PF01841"/>
    </source>
</evidence>
<feature type="domain" description="Transglutaminase-like" evidence="2">
    <location>
        <begin position="193"/>
        <end position="296"/>
    </location>
</feature>
<protein>
    <submittedName>
        <fullName evidence="3">Transglutaminase domain-containing protein</fullName>
    </submittedName>
</protein>
<evidence type="ECO:0000313" key="4">
    <source>
        <dbReference type="Proteomes" id="UP000319175"/>
    </source>
</evidence>
<keyword evidence="1" id="KW-0732">Signal</keyword>
<dbReference type="InterPro" id="IPR002931">
    <property type="entry name" value="Transglutaminase-like"/>
</dbReference>
<evidence type="ECO:0000256" key="1">
    <source>
        <dbReference type="SAM" id="SignalP"/>
    </source>
</evidence>
<dbReference type="Pfam" id="PF01841">
    <property type="entry name" value="Transglut_core"/>
    <property type="match status" value="1"/>
</dbReference>
<dbReference type="NCBIfam" id="NF047558">
    <property type="entry name" value="TPR_END_plus"/>
    <property type="match status" value="1"/>
</dbReference>
<dbReference type="AlphaFoldDB" id="A0A501QCB3"/>